<name>A0A8J3YLX8_9ACTN</name>
<proteinExistence type="predicted"/>
<evidence type="ECO:0000313" key="2">
    <source>
        <dbReference type="Proteomes" id="UP000619260"/>
    </source>
</evidence>
<organism evidence="1 2">
    <name type="scientific">Virgisporangium aliadipatigenens</name>
    <dbReference type="NCBI Taxonomy" id="741659"/>
    <lineage>
        <taxon>Bacteria</taxon>
        <taxon>Bacillati</taxon>
        <taxon>Actinomycetota</taxon>
        <taxon>Actinomycetes</taxon>
        <taxon>Micromonosporales</taxon>
        <taxon>Micromonosporaceae</taxon>
        <taxon>Virgisporangium</taxon>
    </lineage>
</organism>
<dbReference type="AlphaFoldDB" id="A0A8J3YLX8"/>
<reference evidence="1" key="1">
    <citation type="submission" date="2021-01" db="EMBL/GenBank/DDBJ databases">
        <title>Whole genome shotgun sequence of Virgisporangium aliadipatigenens NBRC 105644.</title>
        <authorList>
            <person name="Komaki H."/>
            <person name="Tamura T."/>
        </authorList>
    </citation>
    <scope>NUCLEOTIDE SEQUENCE</scope>
    <source>
        <strain evidence="1">NBRC 105644</strain>
    </source>
</reference>
<dbReference type="Proteomes" id="UP000619260">
    <property type="component" value="Unassembled WGS sequence"/>
</dbReference>
<dbReference type="RefSeq" id="WP_203901401.1">
    <property type="nucleotide sequence ID" value="NZ_BOPF01000018.1"/>
</dbReference>
<keyword evidence="2" id="KW-1185">Reference proteome</keyword>
<accession>A0A8J3YLX8</accession>
<sequence length="87" mass="9373">MGLISGMVRTAVVAGTATAVSNRVTRRQRARWAAQDYSAVPPAGMPVNHEMPEDDLASELDRLTVLHAQGRLTDAEFAAAKAKVLER</sequence>
<evidence type="ECO:0000313" key="1">
    <source>
        <dbReference type="EMBL" id="GIJ47899.1"/>
    </source>
</evidence>
<dbReference type="EMBL" id="BOPF01000018">
    <property type="protein sequence ID" value="GIJ47899.1"/>
    <property type="molecule type" value="Genomic_DNA"/>
</dbReference>
<gene>
    <name evidence="1" type="ORF">Val02_47850</name>
</gene>
<comment type="caution">
    <text evidence="1">The sequence shown here is derived from an EMBL/GenBank/DDBJ whole genome shotgun (WGS) entry which is preliminary data.</text>
</comment>
<evidence type="ECO:0008006" key="3">
    <source>
        <dbReference type="Google" id="ProtNLM"/>
    </source>
</evidence>
<protein>
    <recommendedName>
        <fullName evidence="3">SHOCT domain-containing protein</fullName>
    </recommendedName>
</protein>